<dbReference type="EMBL" id="VZRT01000042">
    <property type="protein sequence ID" value="NWW30215.1"/>
    <property type="molecule type" value="Genomic_DNA"/>
</dbReference>
<proteinExistence type="predicted"/>
<dbReference type="InterPro" id="IPR052119">
    <property type="entry name" value="ElonginBC-PRC2_ViralRestrict"/>
</dbReference>
<dbReference type="PANTHER" id="PTHR23187">
    <property type="entry name" value="FLJ44216 PROTEIN-RELATED"/>
    <property type="match status" value="1"/>
</dbReference>
<feature type="non-terminal residue" evidence="1">
    <location>
        <position position="1"/>
    </location>
</feature>
<reference evidence="1 2" key="1">
    <citation type="submission" date="2019-09" db="EMBL/GenBank/DDBJ databases">
        <title>Bird 10,000 Genomes (B10K) Project - Family phase.</title>
        <authorList>
            <person name="Zhang G."/>
        </authorList>
    </citation>
    <scope>NUCLEOTIDE SEQUENCE [LARGE SCALE GENOMIC DNA]</scope>
    <source>
        <strain evidence="1">B10K-DU-030-18</strain>
    </source>
</reference>
<keyword evidence="2" id="KW-1185">Reference proteome</keyword>
<sequence length="187" mass="21843">LQRMLSMAVEVDRSPTCSSRKIADDIFPFILNIPLRSQREALLNTMESQLLRCRLLELLFQHSCDVPTASSMSLDKILYFLSHCSVLPQFQDETATWQRWDEMLQYLSLLLLSYQTLWVLPLAEHLRTSVSDRMDLIAQKAKPRLQDSDDISQLDIHLKMNDFISRMQETLGQPFPPQIQEKLFMLQ</sequence>
<dbReference type="Proteomes" id="UP000545574">
    <property type="component" value="Unassembled WGS sequence"/>
</dbReference>
<comment type="caution">
    <text evidence="1">The sequence shown here is derived from an EMBL/GenBank/DDBJ whole genome shotgun (WGS) entry which is preliminary data.</text>
</comment>
<accession>A0A7K6M0V0</accession>
<feature type="non-terminal residue" evidence="1">
    <location>
        <position position="187"/>
    </location>
</feature>
<evidence type="ECO:0000313" key="1">
    <source>
        <dbReference type="EMBL" id="NWW30215.1"/>
    </source>
</evidence>
<organism evidence="1 2">
    <name type="scientific">Panurus biarmicus</name>
    <name type="common">Bearded tit</name>
    <dbReference type="NCBI Taxonomy" id="181101"/>
    <lineage>
        <taxon>Eukaryota</taxon>
        <taxon>Metazoa</taxon>
        <taxon>Chordata</taxon>
        <taxon>Craniata</taxon>
        <taxon>Vertebrata</taxon>
        <taxon>Euteleostomi</taxon>
        <taxon>Archelosauria</taxon>
        <taxon>Archosauria</taxon>
        <taxon>Dinosauria</taxon>
        <taxon>Saurischia</taxon>
        <taxon>Theropoda</taxon>
        <taxon>Coelurosauria</taxon>
        <taxon>Aves</taxon>
        <taxon>Neognathae</taxon>
        <taxon>Neoaves</taxon>
        <taxon>Telluraves</taxon>
        <taxon>Australaves</taxon>
        <taxon>Passeriformes</taxon>
        <taxon>Sylvioidea</taxon>
        <taxon>Sylviidae</taxon>
        <taxon>Sylviidae incertae sedis</taxon>
        <taxon>Panurus</taxon>
    </lineage>
</organism>
<protein>
    <submittedName>
        <fullName evidence="1">SIMC1 protein</fullName>
    </submittedName>
</protein>
<name>A0A7K6M0V0_PANBI</name>
<gene>
    <name evidence="1" type="primary">Simc1</name>
    <name evidence="1" type="ORF">PANBIA_R00071</name>
</gene>
<dbReference type="PANTHER" id="PTHR23187:SF3">
    <property type="entry name" value="SUMO-INTERACTING MOTIF-CONTAINING PROTEIN 1"/>
    <property type="match status" value="1"/>
</dbReference>
<dbReference type="AlphaFoldDB" id="A0A7K6M0V0"/>
<evidence type="ECO:0000313" key="2">
    <source>
        <dbReference type="Proteomes" id="UP000545574"/>
    </source>
</evidence>
<dbReference type="GO" id="GO:0032184">
    <property type="term" value="F:SUMO polymer binding"/>
    <property type="evidence" value="ECO:0007669"/>
    <property type="project" value="TreeGrafter"/>
</dbReference>